<dbReference type="EMBL" id="JBBPBM010000128">
    <property type="protein sequence ID" value="KAK8505368.1"/>
    <property type="molecule type" value="Genomic_DNA"/>
</dbReference>
<name>A0ABR2BE23_9ROSI</name>
<dbReference type="Proteomes" id="UP001472677">
    <property type="component" value="Unassembled WGS sequence"/>
</dbReference>
<proteinExistence type="predicted"/>
<keyword evidence="2" id="KW-1185">Reference proteome</keyword>
<protein>
    <submittedName>
        <fullName evidence="1">Uncharacterized protein</fullName>
    </submittedName>
</protein>
<accession>A0ABR2BE23</accession>
<gene>
    <name evidence="1" type="ORF">V6N12_067335</name>
</gene>
<reference evidence="1 2" key="1">
    <citation type="journal article" date="2024" name="G3 (Bethesda)">
        <title>Genome assembly of Hibiscus sabdariffa L. provides insights into metabolisms of medicinal natural products.</title>
        <authorList>
            <person name="Kim T."/>
        </authorList>
    </citation>
    <scope>NUCLEOTIDE SEQUENCE [LARGE SCALE GENOMIC DNA]</scope>
    <source>
        <strain evidence="1">TK-2024</strain>
        <tissue evidence="1">Old leaves</tissue>
    </source>
</reference>
<organism evidence="1 2">
    <name type="scientific">Hibiscus sabdariffa</name>
    <name type="common">roselle</name>
    <dbReference type="NCBI Taxonomy" id="183260"/>
    <lineage>
        <taxon>Eukaryota</taxon>
        <taxon>Viridiplantae</taxon>
        <taxon>Streptophyta</taxon>
        <taxon>Embryophyta</taxon>
        <taxon>Tracheophyta</taxon>
        <taxon>Spermatophyta</taxon>
        <taxon>Magnoliopsida</taxon>
        <taxon>eudicotyledons</taxon>
        <taxon>Gunneridae</taxon>
        <taxon>Pentapetalae</taxon>
        <taxon>rosids</taxon>
        <taxon>malvids</taxon>
        <taxon>Malvales</taxon>
        <taxon>Malvaceae</taxon>
        <taxon>Malvoideae</taxon>
        <taxon>Hibiscus</taxon>
    </lineage>
</organism>
<evidence type="ECO:0000313" key="2">
    <source>
        <dbReference type="Proteomes" id="UP001472677"/>
    </source>
</evidence>
<sequence>MSETPGNLTTAAALLWVIPLDESIPFAMVGEIADASPAGEILPNTTPDLFGALVGCGYWRPGISEQNRCFKFYKSQTFWFKQSQRKLSMKDSVKERSSPLVYGPVGA</sequence>
<evidence type="ECO:0000313" key="1">
    <source>
        <dbReference type="EMBL" id="KAK8505368.1"/>
    </source>
</evidence>
<comment type="caution">
    <text evidence="1">The sequence shown here is derived from an EMBL/GenBank/DDBJ whole genome shotgun (WGS) entry which is preliminary data.</text>
</comment>